<accession>A0A366FS64</accession>
<sequence>MRIEIFGCLAIAVALAGSASAYDAQDPRNCTGVEWNDARPLAAFEVRGGPRVHFVKSPYDDDFKAATCPSHSDGCRKESFLVAGDLALAGKTSGDFTCVAYQSPLDARQTWTVGWLPSAALAPVAPAPAPSVADWTGDWRHPGGHVEIADRGGKLSVAGGMTLPTPAGDYQNGEFHARVAPGAALAFVDEGDYGDNCRVRMQRVGAWLMVEDNGGCGGAGVTFTGLYRRGP</sequence>
<dbReference type="OrthoDB" id="6847114at2"/>
<evidence type="ECO:0000313" key="3">
    <source>
        <dbReference type="Proteomes" id="UP000253529"/>
    </source>
</evidence>
<dbReference type="Proteomes" id="UP000253529">
    <property type="component" value="Unassembled WGS sequence"/>
</dbReference>
<keyword evidence="3" id="KW-1185">Reference proteome</keyword>
<dbReference type="AlphaFoldDB" id="A0A366FS64"/>
<gene>
    <name evidence="2" type="ORF">DFR50_1023</name>
</gene>
<evidence type="ECO:0000256" key="1">
    <source>
        <dbReference type="SAM" id="SignalP"/>
    </source>
</evidence>
<protein>
    <submittedName>
        <fullName evidence="2">Uncharacterized protein</fullName>
    </submittedName>
</protein>
<evidence type="ECO:0000313" key="2">
    <source>
        <dbReference type="EMBL" id="RBP17512.1"/>
    </source>
</evidence>
<dbReference type="EMBL" id="QNRK01000002">
    <property type="protein sequence ID" value="RBP17512.1"/>
    <property type="molecule type" value="Genomic_DNA"/>
</dbReference>
<feature type="signal peptide" evidence="1">
    <location>
        <begin position="1"/>
        <end position="21"/>
    </location>
</feature>
<dbReference type="RefSeq" id="WP_113887482.1">
    <property type="nucleotide sequence ID" value="NZ_QNRK01000002.1"/>
</dbReference>
<organism evidence="2 3">
    <name type="scientific">Roseiarcus fermentans</name>
    <dbReference type="NCBI Taxonomy" id="1473586"/>
    <lineage>
        <taxon>Bacteria</taxon>
        <taxon>Pseudomonadati</taxon>
        <taxon>Pseudomonadota</taxon>
        <taxon>Alphaproteobacteria</taxon>
        <taxon>Hyphomicrobiales</taxon>
        <taxon>Roseiarcaceae</taxon>
        <taxon>Roseiarcus</taxon>
    </lineage>
</organism>
<proteinExistence type="predicted"/>
<feature type="chain" id="PRO_5016851782" evidence="1">
    <location>
        <begin position="22"/>
        <end position="231"/>
    </location>
</feature>
<keyword evidence="1" id="KW-0732">Signal</keyword>
<reference evidence="2 3" key="1">
    <citation type="submission" date="2018-06" db="EMBL/GenBank/DDBJ databases">
        <title>Genomic Encyclopedia of Type Strains, Phase IV (KMG-IV): sequencing the most valuable type-strain genomes for metagenomic binning, comparative biology and taxonomic classification.</title>
        <authorList>
            <person name="Goeker M."/>
        </authorList>
    </citation>
    <scope>NUCLEOTIDE SEQUENCE [LARGE SCALE GENOMIC DNA]</scope>
    <source>
        <strain evidence="2 3">DSM 24875</strain>
    </source>
</reference>
<comment type="caution">
    <text evidence="2">The sequence shown here is derived from an EMBL/GenBank/DDBJ whole genome shotgun (WGS) entry which is preliminary data.</text>
</comment>
<name>A0A366FS64_9HYPH</name>